<dbReference type="OrthoDB" id="189896at2"/>
<dbReference type="InterPro" id="IPR006015">
    <property type="entry name" value="Universal_stress_UspA"/>
</dbReference>
<dbReference type="PANTHER" id="PTHR46268">
    <property type="entry name" value="STRESS RESPONSE PROTEIN NHAX"/>
    <property type="match status" value="1"/>
</dbReference>
<sequence>MIIRQIAVAIDCSPHSIASIKAARELAERMQADIQGIFVEDSNLFSLAELPFSSEIRPYSHEPRAIEPAELERAVRLQAEKAEAALLSAIGNSTLRHSFSIRRGLVPEEVVEAALECDLLVLGRSGKSPTCRRGLGSTAQKALVEGKKPMLFMRHGVSATKGPFITLYDGSEGAEKALQAALFLTPEGALLHVLILEADPEEAARMEASIREQESERAETMEFHNLRGADAKTLVRFIRMVDSGLVVLCEEMRMAKEDIRELISELDYPVLLV</sequence>
<evidence type="ECO:0000259" key="2">
    <source>
        <dbReference type="Pfam" id="PF00582"/>
    </source>
</evidence>
<dbReference type="STRING" id="319225.Plut_0297"/>
<evidence type="ECO:0000256" key="1">
    <source>
        <dbReference type="ARBA" id="ARBA00008791"/>
    </source>
</evidence>
<name>Q3B646_CHLL3</name>
<dbReference type="EMBL" id="CP000096">
    <property type="protein sequence ID" value="ABB23185.1"/>
    <property type="molecule type" value="Genomic_DNA"/>
</dbReference>
<keyword evidence="4" id="KW-1185">Reference proteome</keyword>
<evidence type="ECO:0000313" key="4">
    <source>
        <dbReference type="Proteomes" id="UP000002709"/>
    </source>
</evidence>
<dbReference type="PRINTS" id="PR01438">
    <property type="entry name" value="UNVRSLSTRESS"/>
</dbReference>
<accession>Q3B646</accession>
<dbReference type="RefSeq" id="WP_011357060.1">
    <property type="nucleotide sequence ID" value="NC_007512.1"/>
</dbReference>
<dbReference type="CDD" id="cd00293">
    <property type="entry name" value="USP-like"/>
    <property type="match status" value="1"/>
</dbReference>
<dbReference type="Gene3D" id="3.40.50.12370">
    <property type="match status" value="1"/>
</dbReference>
<proteinExistence type="inferred from homology"/>
<evidence type="ECO:0000313" key="3">
    <source>
        <dbReference type="EMBL" id="ABB23185.1"/>
    </source>
</evidence>
<dbReference type="Pfam" id="PF00582">
    <property type="entry name" value="Usp"/>
    <property type="match status" value="1"/>
</dbReference>
<dbReference type="PANTHER" id="PTHR46268:SF6">
    <property type="entry name" value="UNIVERSAL STRESS PROTEIN UP12"/>
    <property type="match status" value="1"/>
</dbReference>
<protein>
    <recommendedName>
        <fullName evidence="2">UspA domain-containing protein</fullName>
    </recommendedName>
</protein>
<reference evidence="4" key="1">
    <citation type="submission" date="2005-08" db="EMBL/GenBank/DDBJ databases">
        <title>Complete sequence of Pelodictyon luteolum DSM 273.</title>
        <authorList>
            <consortium name="US DOE Joint Genome Institute"/>
            <person name="Copeland A."/>
            <person name="Lucas S."/>
            <person name="Lapidus A."/>
            <person name="Barry K."/>
            <person name="Detter J.C."/>
            <person name="Glavina T."/>
            <person name="Hammon N."/>
            <person name="Israni S."/>
            <person name="Pitluck S."/>
            <person name="Bryant D."/>
            <person name="Schmutz J."/>
            <person name="Larimer F."/>
            <person name="Land M."/>
            <person name="Kyrpides N."/>
            <person name="Ivanova N."/>
            <person name="Richardson P."/>
        </authorList>
    </citation>
    <scope>NUCLEOTIDE SEQUENCE [LARGE SCALE GENOMIC DNA]</scope>
    <source>
        <strain evidence="4">DSM 273 / BCRC 81028 / 2530</strain>
    </source>
</reference>
<organism evidence="3 4">
    <name type="scientific">Chlorobium luteolum (strain DSM 273 / BCRC 81028 / 2530)</name>
    <name type="common">Pelodictyon luteolum</name>
    <dbReference type="NCBI Taxonomy" id="319225"/>
    <lineage>
        <taxon>Bacteria</taxon>
        <taxon>Pseudomonadati</taxon>
        <taxon>Chlorobiota</taxon>
        <taxon>Chlorobiia</taxon>
        <taxon>Chlorobiales</taxon>
        <taxon>Chlorobiaceae</taxon>
        <taxon>Chlorobium/Pelodictyon group</taxon>
        <taxon>Pelodictyon</taxon>
    </lineage>
</organism>
<gene>
    <name evidence="3" type="ordered locus">Plut_0297</name>
</gene>
<dbReference type="eggNOG" id="COG0589">
    <property type="taxonomic scope" value="Bacteria"/>
</dbReference>
<dbReference type="AlphaFoldDB" id="Q3B646"/>
<feature type="domain" description="UspA" evidence="2">
    <location>
        <begin position="4"/>
        <end position="152"/>
    </location>
</feature>
<dbReference type="Proteomes" id="UP000002709">
    <property type="component" value="Chromosome"/>
</dbReference>
<dbReference type="InterPro" id="IPR006016">
    <property type="entry name" value="UspA"/>
</dbReference>
<dbReference type="HOGENOM" id="CLU_086316_0_0_10"/>
<dbReference type="KEGG" id="plt:Plut_0297"/>
<dbReference type="SUPFAM" id="SSF52402">
    <property type="entry name" value="Adenine nucleotide alpha hydrolases-like"/>
    <property type="match status" value="1"/>
</dbReference>
<comment type="similarity">
    <text evidence="1">Belongs to the universal stress protein A family.</text>
</comment>